<evidence type="ECO:0000313" key="3">
    <source>
        <dbReference type="Proteomes" id="UP000051952"/>
    </source>
</evidence>
<dbReference type="Proteomes" id="UP000051952">
    <property type="component" value="Unassembled WGS sequence"/>
</dbReference>
<sequence length="351" mass="39172">MSTQADDYRHCSPIYYPGFSSLHPSPLPAQNNKHISLSLGISATLSCYEEILLRYGIRSQLPKYLKHTKMKNFVKDAFWWMFLEHLVSVDLELLLQQVKGNTLVSDEDMKAFQFDTVVPTHLQADSYSPEAGSQEQRDMLRSAGVDEELIPTLPRMRPDASIGAPTRHRLRDAAKKAPAHLIRGQTITNRNVQDIALVGSPRCASALSLADTIESRPQTPLRSSRRNRQQPNNHPTSSVGDPSLPWPISSHQRHEVISPTSDEEHCSDEGDDTGDDSDTSSNASVSSAMRVTTFSNTRAQLHKLPLEVRLQIAAKEQHQLFTRMAMNYGSMCTQTLGMNVGMKDAITRLLP</sequence>
<feature type="non-terminal residue" evidence="2">
    <location>
        <position position="351"/>
    </location>
</feature>
<feature type="compositionally biased region" description="Basic and acidic residues" evidence="1">
    <location>
        <begin position="252"/>
        <end position="268"/>
    </location>
</feature>
<dbReference type="EMBL" id="CYKH01000156">
    <property type="protein sequence ID" value="CUE73742.1"/>
    <property type="molecule type" value="Genomic_DNA"/>
</dbReference>
<accession>A0A0S4IPM3</accession>
<evidence type="ECO:0000256" key="1">
    <source>
        <dbReference type="SAM" id="MobiDB-lite"/>
    </source>
</evidence>
<keyword evidence="3" id="KW-1185">Reference proteome</keyword>
<dbReference type="VEuPathDB" id="TriTrypDB:BSAL_55380"/>
<protein>
    <submittedName>
        <fullName evidence="2">Uncharacterized protein</fullName>
    </submittedName>
</protein>
<reference evidence="3" key="1">
    <citation type="submission" date="2015-09" db="EMBL/GenBank/DDBJ databases">
        <authorList>
            <consortium name="Pathogen Informatics"/>
        </authorList>
    </citation>
    <scope>NUCLEOTIDE SEQUENCE [LARGE SCALE GENOMIC DNA]</scope>
    <source>
        <strain evidence="3">Lake Konstanz</strain>
    </source>
</reference>
<proteinExistence type="predicted"/>
<feature type="compositionally biased region" description="Acidic residues" evidence="1">
    <location>
        <begin position="269"/>
        <end position="278"/>
    </location>
</feature>
<organism evidence="2 3">
    <name type="scientific">Bodo saltans</name>
    <name type="common">Flagellated protozoan</name>
    <dbReference type="NCBI Taxonomy" id="75058"/>
    <lineage>
        <taxon>Eukaryota</taxon>
        <taxon>Discoba</taxon>
        <taxon>Euglenozoa</taxon>
        <taxon>Kinetoplastea</taxon>
        <taxon>Metakinetoplastina</taxon>
        <taxon>Eubodonida</taxon>
        <taxon>Bodonidae</taxon>
        <taxon>Bodo</taxon>
    </lineage>
</organism>
<name>A0A0S4IPM3_BODSA</name>
<gene>
    <name evidence="2" type="ORF">BSAL_55380</name>
</gene>
<evidence type="ECO:0000313" key="2">
    <source>
        <dbReference type="EMBL" id="CUE73742.1"/>
    </source>
</evidence>
<feature type="region of interest" description="Disordered" evidence="1">
    <location>
        <begin position="210"/>
        <end position="288"/>
    </location>
</feature>
<dbReference type="AlphaFoldDB" id="A0A0S4IPM3"/>